<protein>
    <recommendedName>
        <fullName evidence="6">DNA-directed RNA polymerase subunit Rpo5</fullName>
        <ecNumber evidence="6">2.7.7.6</ecNumber>
    </recommendedName>
    <alternativeName>
        <fullName evidence="6">DNA-directed RNA polymerase subunit H</fullName>
    </alternativeName>
</protein>
<comment type="catalytic activity">
    <reaction evidence="6">
        <text>RNA(n) + a ribonucleoside 5'-triphosphate = RNA(n+1) + diphosphate</text>
        <dbReference type="Rhea" id="RHEA:21248"/>
        <dbReference type="Rhea" id="RHEA-COMP:14527"/>
        <dbReference type="Rhea" id="RHEA-COMP:17342"/>
        <dbReference type="ChEBI" id="CHEBI:33019"/>
        <dbReference type="ChEBI" id="CHEBI:61557"/>
        <dbReference type="ChEBI" id="CHEBI:140395"/>
        <dbReference type="EC" id="2.7.7.6"/>
    </reaction>
</comment>
<evidence type="ECO:0000313" key="9">
    <source>
        <dbReference type="Proteomes" id="UP000825123"/>
    </source>
</evidence>
<dbReference type="GO" id="GO:0006366">
    <property type="term" value="P:transcription by RNA polymerase II"/>
    <property type="evidence" value="ECO:0007669"/>
    <property type="project" value="TreeGrafter"/>
</dbReference>
<keyword evidence="2 6" id="KW-0963">Cytoplasm</keyword>
<keyword evidence="4 6" id="KW-0548">Nucleotidyltransferase</keyword>
<evidence type="ECO:0000256" key="5">
    <source>
        <dbReference type="ARBA" id="ARBA00023163"/>
    </source>
</evidence>
<dbReference type="GO" id="GO:0006362">
    <property type="term" value="P:transcription elongation by RNA polymerase I"/>
    <property type="evidence" value="ECO:0007669"/>
    <property type="project" value="TreeGrafter"/>
</dbReference>
<dbReference type="InterPro" id="IPR000783">
    <property type="entry name" value="RNA_pol_subH/Rpb5_C"/>
</dbReference>
<dbReference type="GO" id="GO:0003677">
    <property type="term" value="F:DNA binding"/>
    <property type="evidence" value="ECO:0007669"/>
    <property type="project" value="InterPro"/>
</dbReference>
<dbReference type="EC" id="2.7.7.6" evidence="6"/>
<evidence type="ECO:0000256" key="6">
    <source>
        <dbReference type="HAMAP-Rule" id="MF_00025"/>
    </source>
</evidence>
<comment type="similarity">
    <text evidence="6">Belongs to the archaeal Rpo5/eukaryotic RPB5 RNA polymerase subunit family.</text>
</comment>
<keyword evidence="3 6" id="KW-0808">Transferase</keyword>
<evidence type="ECO:0000256" key="4">
    <source>
        <dbReference type="ARBA" id="ARBA00022695"/>
    </source>
</evidence>
<dbReference type="Gene3D" id="3.90.940.20">
    <property type="entry name" value="RPB5-like RNA polymerase subunit"/>
    <property type="match status" value="1"/>
</dbReference>
<keyword evidence="9" id="KW-1185">Reference proteome</keyword>
<comment type="subunit">
    <text evidence="6">Part of the RNA polymerase complex.</text>
</comment>
<feature type="domain" description="RNA polymerase subunit H/Rpb5 C-terminal" evidence="7">
    <location>
        <begin position="22"/>
        <end position="93"/>
    </location>
</feature>
<organism evidence="8 9">
    <name type="scientific">Stygiolobus caldivivus</name>
    <dbReference type="NCBI Taxonomy" id="2824673"/>
    <lineage>
        <taxon>Archaea</taxon>
        <taxon>Thermoproteota</taxon>
        <taxon>Thermoprotei</taxon>
        <taxon>Sulfolobales</taxon>
        <taxon>Sulfolobaceae</taxon>
        <taxon>Stygiolobus</taxon>
    </lineage>
</organism>
<dbReference type="GO" id="GO:0005737">
    <property type="term" value="C:cytoplasm"/>
    <property type="evidence" value="ECO:0007669"/>
    <property type="project" value="UniProtKB-SubCell"/>
</dbReference>
<reference evidence="8 9" key="1">
    <citation type="submission" date="2021-04" db="EMBL/GenBank/DDBJ databases">
        <title>Complete genome sequence of Stygiolobus sp. KN-1.</title>
        <authorList>
            <person name="Nakamura K."/>
            <person name="Sakai H."/>
            <person name="Kurosawa N."/>
        </authorList>
    </citation>
    <scope>NUCLEOTIDE SEQUENCE [LARGE SCALE GENOMIC DNA]</scope>
    <source>
        <strain evidence="8 9">KN-1</strain>
    </source>
</reference>
<evidence type="ECO:0000256" key="3">
    <source>
        <dbReference type="ARBA" id="ARBA00022679"/>
    </source>
</evidence>
<dbReference type="KEGG" id="csty:KN1_18360"/>
<dbReference type="GO" id="GO:0003899">
    <property type="term" value="F:DNA-directed RNA polymerase activity"/>
    <property type="evidence" value="ECO:0007669"/>
    <property type="project" value="UniProtKB-UniRule"/>
</dbReference>
<evidence type="ECO:0000256" key="2">
    <source>
        <dbReference type="ARBA" id="ARBA00022490"/>
    </source>
</evidence>
<dbReference type="InterPro" id="IPR014381">
    <property type="entry name" value="Arch_Rpo5/euc_Rpb5"/>
</dbReference>
<evidence type="ECO:0000313" key="8">
    <source>
        <dbReference type="EMBL" id="BCU70539.1"/>
    </source>
</evidence>
<evidence type="ECO:0000256" key="1">
    <source>
        <dbReference type="ARBA" id="ARBA00022478"/>
    </source>
</evidence>
<dbReference type="EMBL" id="AP024597">
    <property type="protein sequence ID" value="BCU70539.1"/>
    <property type="molecule type" value="Genomic_DNA"/>
</dbReference>
<dbReference type="Pfam" id="PF01191">
    <property type="entry name" value="RNA_pol_Rpb5_C"/>
    <property type="match status" value="1"/>
</dbReference>
<proteinExistence type="inferred from homology"/>
<dbReference type="AlphaFoldDB" id="A0A8D5U874"/>
<comment type="subcellular location">
    <subcellularLocation>
        <location evidence="6">Cytoplasm</location>
    </subcellularLocation>
</comment>
<dbReference type="GO" id="GO:0000428">
    <property type="term" value="C:DNA-directed RNA polymerase complex"/>
    <property type="evidence" value="ECO:0007669"/>
    <property type="project" value="UniProtKB-KW"/>
</dbReference>
<dbReference type="SUPFAM" id="SSF55287">
    <property type="entry name" value="RPB5-like RNA polymerase subunit"/>
    <property type="match status" value="1"/>
</dbReference>
<keyword evidence="5 6" id="KW-0804">Transcription</keyword>
<dbReference type="InterPro" id="IPR035913">
    <property type="entry name" value="RPB5-like_sf"/>
</dbReference>
<name>A0A8D5U874_9CREN</name>
<sequence length="96" mass="10794">MLIHVILVVKVKMRSSSKKKVDPLQYNLVPKHEVLPLEEAYKILKDLGVKPEQLPWIRASDPVARAIGAKPGDIIKITRKSPFTGESISYRYVISG</sequence>
<dbReference type="GO" id="GO:0042797">
    <property type="term" value="P:tRNA transcription by RNA polymerase III"/>
    <property type="evidence" value="ECO:0007669"/>
    <property type="project" value="TreeGrafter"/>
</dbReference>
<gene>
    <name evidence="6" type="primary">rpo5</name>
    <name evidence="6" type="synonym">rpoH</name>
    <name evidence="8" type="ORF">KN1_18360</name>
</gene>
<evidence type="ECO:0000259" key="7">
    <source>
        <dbReference type="Pfam" id="PF01191"/>
    </source>
</evidence>
<accession>A0A8D5U874</accession>
<comment type="function">
    <text evidence="6">DNA-dependent RNA polymerase (RNAP) catalyzes the transcription of DNA into RNA using the four ribonucleoside triphosphates as substrates.</text>
</comment>
<dbReference type="PANTHER" id="PTHR10535">
    <property type="entry name" value="DNA-DIRECTED RNA POLYMERASES I, II, AND III SUBUNIT RPABC1"/>
    <property type="match status" value="1"/>
</dbReference>
<keyword evidence="1 6" id="KW-0240">DNA-directed RNA polymerase</keyword>
<dbReference type="PANTHER" id="PTHR10535:SF0">
    <property type="entry name" value="DNA-DIRECTED RNA POLYMERASES I, II, AND III SUBUNIT RPABC1"/>
    <property type="match status" value="1"/>
</dbReference>
<dbReference type="Proteomes" id="UP000825123">
    <property type="component" value="Chromosome"/>
</dbReference>
<dbReference type="HAMAP" id="MF_00025">
    <property type="entry name" value="RNApol_Rpo5_RPB5"/>
    <property type="match status" value="1"/>
</dbReference>
<dbReference type="NCBIfam" id="NF007129">
    <property type="entry name" value="PRK09570.1"/>
    <property type="match status" value="1"/>
</dbReference>